<dbReference type="Pfam" id="PF09371">
    <property type="entry name" value="Tex_N"/>
    <property type="match status" value="1"/>
</dbReference>
<organism evidence="2 3">
    <name type="scientific">Staphylococcus aureus</name>
    <dbReference type="NCBI Taxonomy" id="1280"/>
    <lineage>
        <taxon>Bacteria</taxon>
        <taxon>Bacillati</taxon>
        <taxon>Bacillota</taxon>
        <taxon>Bacilli</taxon>
        <taxon>Bacillales</taxon>
        <taxon>Staphylococcaceae</taxon>
        <taxon>Staphylococcus</taxon>
    </lineage>
</organism>
<feature type="domain" description="Tex-like protein N-terminal" evidence="1">
    <location>
        <begin position="4"/>
        <end position="60"/>
    </location>
</feature>
<dbReference type="Gene3D" id="1.10.10.650">
    <property type="entry name" value="RuvA domain 2-like"/>
    <property type="match status" value="1"/>
</dbReference>
<dbReference type="AlphaFoldDB" id="A0A380DVT2"/>
<dbReference type="EMBL" id="UHAP01000001">
    <property type="protein sequence ID" value="SUK57337.1"/>
    <property type="molecule type" value="Genomic_DNA"/>
</dbReference>
<evidence type="ECO:0000259" key="1">
    <source>
        <dbReference type="Pfam" id="PF09371"/>
    </source>
</evidence>
<dbReference type="SUPFAM" id="SSF158832">
    <property type="entry name" value="Tex N-terminal region-like"/>
    <property type="match status" value="1"/>
</dbReference>
<accession>A0A380DVT2</accession>
<protein>
    <submittedName>
        <fullName evidence="2">Transcription accessory protein (S1 RNA-binding domain)</fullName>
    </submittedName>
</protein>
<dbReference type="InterPro" id="IPR023319">
    <property type="entry name" value="Tex-like_HTH_dom_sf"/>
</dbReference>
<proteinExistence type="predicted"/>
<dbReference type="Proteomes" id="UP000255091">
    <property type="component" value="Unassembled WGS sequence"/>
</dbReference>
<name>A0A380DVT2_STAAU</name>
<dbReference type="InterPro" id="IPR018974">
    <property type="entry name" value="Tex-like_N"/>
</dbReference>
<evidence type="ECO:0000313" key="3">
    <source>
        <dbReference type="Proteomes" id="UP000255091"/>
    </source>
</evidence>
<gene>
    <name evidence="2" type="primary">yhgF_5</name>
    <name evidence="2" type="ORF">NCTC6133_02811</name>
</gene>
<reference evidence="2 3" key="1">
    <citation type="submission" date="2018-06" db="EMBL/GenBank/DDBJ databases">
        <authorList>
            <consortium name="Pathogen Informatics"/>
            <person name="Doyle S."/>
        </authorList>
    </citation>
    <scope>NUCLEOTIDE SEQUENCE [LARGE SCALE GENOMIC DNA]</scope>
    <source>
        <strain evidence="2 3">NCTC6133</strain>
    </source>
</reference>
<sequence>MDNQLINSIIEKYQFSKKQIEAVLTLLEEKNTVPFIARYRKEQTGGLDEVQIKQMMTNTNIWSIYKNVKKKLSKI</sequence>
<evidence type="ECO:0000313" key="2">
    <source>
        <dbReference type="EMBL" id="SUK57337.1"/>
    </source>
</evidence>